<comment type="caution">
    <text evidence="2">The sequence shown here is derived from an EMBL/GenBank/DDBJ whole genome shotgun (WGS) entry which is preliminary data.</text>
</comment>
<dbReference type="EMBL" id="LSRX01001460">
    <property type="protein sequence ID" value="OLP79666.1"/>
    <property type="molecule type" value="Genomic_DNA"/>
</dbReference>
<name>A0A1Q9C9R5_SYMMI</name>
<sequence>MALRWLGLGLAALGALLLLRAARRRSETAGSRGAQREAPLPSPREKRKPIADDEESALACAHTEEEGLEDRLSTGDEPTRPSTTAVVARRMIFSHLGLRLSEEQKAEERAFWKQRGRRTRG</sequence>
<evidence type="ECO:0000256" key="1">
    <source>
        <dbReference type="SAM" id="MobiDB-lite"/>
    </source>
</evidence>
<evidence type="ECO:0000313" key="2">
    <source>
        <dbReference type="EMBL" id="OLP79666.1"/>
    </source>
</evidence>
<organism evidence="2 3">
    <name type="scientific">Symbiodinium microadriaticum</name>
    <name type="common">Dinoflagellate</name>
    <name type="synonym">Zooxanthella microadriatica</name>
    <dbReference type="NCBI Taxonomy" id="2951"/>
    <lineage>
        <taxon>Eukaryota</taxon>
        <taxon>Sar</taxon>
        <taxon>Alveolata</taxon>
        <taxon>Dinophyceae</taxon>
        <taxon>Suessiales</taxon>
        <taxon>Symbiodiniaceae</taxon>
        <taxon>Symbiodinium</taxon>
    </lineage>
</organism>
<proteinExistence type="predicted"/>
<reference evidence="2 3" key="1">
    <citation type="submission" date="2016-02" db="EMBL/GenBank/DDBJ databases">
        <title>Genome analysis of coral dinoflagellate symbionts highlights evolutionary adaptations to a symbiotic lifestyle.</title>
        <authorList>
            <person name="Aranda M."/>
            <person name="Li Y."/>
            <person name="Liew Y.J."/>
            <person name="Baumgarten S."/>
            <person name="Simakov O."/>
            <person name="Wilson M."/>
            <person name="Piel J."/>
            <person name="Ashoor H."/>
            <person name="Bougouffa S."/>
            <person name="Bajic V.B."/>
            <person name="Ryu T."/>
            <person name="Ravasi T."/>
            <person name="Bayer T."/>
            <person name="Micklem G."/>
            <person name="Kim H."/>
            <person name="Bhak J."/>
            <person name="Lajeunesse T.C."/>
            <person name="Voolstra C.R."/>
        </authorList>
    </citation>
    <scope>NUCLEOTIDE SEQUENCE [LARGE SCALE GENOMIC DNA]</scope>
    <source>
        <strain evidence="2 3">CCMP2467</strain>
    </source>
</reference>
<protein>
    <submittedName>
        <fullName evidence="2">Uncharacterized protein</fullName>
    </submittedName>
</protein>
<keyword evidence="3" id="KW-1185">Reference proteome</keyword>
<accession>A0A1Q9C9R5</accession>
<feature type="compositionally biased region" description="Basic and acidic residues" evidence="1">
    <location>
        <begin position="62"/>
        <end position="79"/>
    </location>
</feature>
<gene>
    <name evidence="2" type="ORF">AK812_SmicGene40029</name>
</gene>
<dbReference type="AlphaFoldDB" id="A0A1Q9C9R5"/>
<dbReference type="Proteomes" id="UP000186817">
    <property type="component" value="Unassembled WGS sequence"/>
</dbReference>
<feature type="region of interest" description="Disordered" evidence="1">
    <location>
        <begin position="26"/>
        <end position="85"/>
    </location>
</feature>
<evidence type="ECO:0000313" key="3">
    <source>
        <dbReference type="Proteomes" id="UP000186817"/>
    </source>
</evidence>